<dbReference type="InterPro" id="IPR003838">
    <property type="entry name" value="ABC3_permease_C"/>
</dbReference>
<keyword evidence="7 11" id="KW-0812">Transmembrane</keyword>
<comment type="similarity">
    <text evidence="2">Belongs to the ABC-4 integral membrane protein family. HrtB subfamily.</text>
</comment>
<evidence type="ECO:0000313" key="15">
    <source>
        <dbReference type="Proteomes" id="UP000257055"/>
    </source>
</evidence>
<gene>
    <name evidence="14" type="ORF">UR08_10550</name>
</gene>
<protein>
    <recommendedName>
        <fullName evidence="4">Putative hemin transport system permease protein HrtB</fullName>
    </recommendedName>
</protein>
<accession>A0A3D8TSC7</accession>
<comment type="subcellular location">
    <subcellularLocation>
        <location evidence="1">Cell membrane</location>
        <topology evidence="1">Multi-pass membrane protein</topology>
    </subcellularLocation>
</comment>
<evidence type="ECO:0000256" key="8">
    <source>
        <dbReference type="ARBA" id="ARBA00022989"/>
    </source>
</evidence>
<feature type="transmembrane region" description="Helical" evidence="11">
    <location>
        <begin position="237"/>
        <end position="259"/>
    </location>
</feature>
<keyword evidence="15" id="KW-1185">Reference proteome</keyword>
<comment type="caution">
    <text evidence="14">The sequence shown here is derived from an EMBL/GenBank/DDBJ whole genome shotgun (WGS) entry which is preliminary data.</text>
</comment>
<name>A0A3D8TSC7_9LIST</name>
<organism evidence="14 15">
    <name type="scientific">Listeria kieliensis</name>
    <dbReference type="NCBI Taxonomy" id="1621700"/>
    <lineage>
        <taxon>Bacteria</taxon>
        <taxon>Bacillati</taxon>
        <taxon>Bacillota</taxon>
        <taxon>Bacilli</taxon>
        <taxon>Bacillales</taxon>
        <taxon>Listeriaceae</taxon>
        <taxon>Listeria</taxon>
    </lineage>
</organism>
<dbReference type="Pfam" id="PF02687">
    <property type="entry name" value="FtsX"/>
    <property type="match status" value="1"/>
</dbReference>
<evidence type="ECO:0000256" key="11">
    <source>
        <dbReference type="SAM" id="Phobius"/>
    </source>
</evidence>
<feature type="transmembrane region" description="Helical" evidence="11">
    <location>
        <begin position="279"/>
        <end position="309"/>
    </location>
</feature>
<reference evidence="15" key="1">
    <citation type="submission" date="2015-04" db="EMBL/GenBank/DDBJ databases">
        <authorList>
            <person name="Schardt J."/>
            <person name="Mueller-Herbst S."/>
            <person name="Scherer S."/>
            <person name="Huptas C."/>
        </authorList>
    </citation>
    <scope>NUCLEOTIDE SEQUENCE [LARGE SCALE GENOMIC DNA]</scope>
    <source>
        <strain evidence="15">Kiel-L1</strain>
    </source>
</reference>
<keyword evidence="8 11" id="KW-1133">Transmembrane helix</keyword>
<evidence type="ECO:0000256" key="2">
    <source>
        <dbReference type="ARBA" id="ARBA00008697"/>
    </source>
</evidence>
<evidence type="ECO:0000313" key="14">
    <source>
        <dbReference type="EMBL" id="RDX01349.1"/>
    </source>
</evidence>
<comment type="subunit">
    <text evidence="3">The complex is composed of two ATP-binding proteins (HrtA), two transmembrane proteins (HrtB) and a solute-binding protein.</text>
</comment>
<dbReference type="InterPro" id="IPR051125">
    <property type="entry name" value="ABC-4/HrtB_transporter"/>
</dbReference>
<feature type="transmembrane region" description="Helical" evidence="11">
    <location>
        <begin position="321"/>
        <end position="342"/>
    </location>
</feature>
<dbReference type="EMBL" id="LARY01000002">
    <property type="protein sequence ID" value="RDX01349.1"/>
    <property type="molecule type" value="Genomic_DNA"/>
</dbReference>
<feature type="domain" description="ABC3 transporter permease C-terminal" evidence="12">
    <location>
        <begin position="239"/>
        <end position="348"/>
    </location>
</feature>
<evidence type="ECO:0000256" key="4">
    <source>
        <dbReference type="ARBA" id="ARBA00016962"/>
    </source>
</evidence>
<feature type="domain" description="MacB-like periplasmic core" evidence="13">
    <location>
        <begin position="17"/>
        <end position="211"/>
    </location>
</feature>
<dbReference type="AlphaFoldDB" id="A0A3D8TSC7"/>
<evidence type="ECO:0000256" key="9">
    <source>
        <dbReference type="ARBA" id="ARBA00023136"/>
    </source>
</evidence>
<dbReference type="Pfam" id="PF12704">
    <property type="entry name" value="MacB_PCD"/>
    <property type="match status" value="1"/>
</dbReference>
<evidence type="ECO:0000259" key="13">
    <source>
        <dbReference type="Pfam" id="PF12704"/>
    </source>
</evidence>
<dbReference type="GO" id="GO:0005886">
    <property type="term" value="C:plasma membrane"/>
    <property type="evidence" value="ECO:0007669"/>
    <property type="project" value="UniProtKB-SubCell"/>
</dbReference>
<comment type="function">
    <text evidence="10">Part of the ABC transporter complex hrt involved in hemin import. Responsible for the translocation of the substrate across the membrane.</text>
</comment>
<dbReference type="Proteomes" id="UP000257055">
    <property type="component" value="Unassembled WGS sequence"/>
</dbReference>
<dbReference type="RefSeq" id="WP_115753608.1">
    <property type="nucleotide sequence ID" value="NZ_LARY01000002.1"/>
</dbReference>
<proteinExistence type="inferred from homology"/>
<evidence type="ECO:0000256" key="5">
    <source>
        <dbReference type="ARBA" id="ARBA00022448"/>
    </source>
</evidence>
<evidence type="ECO:0000259" key="12">
    <source>
        <dbReference type="Pfam" id="PF02687"/>
    </source>
</evidence>
<keyword evidence="5" id="KW-0813">Transport</keyword>
<evidence type="ECO:0000256" key="7">
    <source>
        <dbReference type="ARBA" id="ARBA00022692"/>
    </source>
</evidence>
<evidence type="ECO:0000256" key="10">
    <source>
        <dbReference type="ARBA" id="ARBA00024973"/>
    </source>
</evidence>
<sequence>MFLALKELKHAKLKFSLVVLIMVLIAWLVLFVTGLANGLASDNGSAIESSKATGFLVEKDSDNRLTRSSLSEEKVQRAEEKFGKNATALGVQMTTVTKPSAAKKTDVTFFGIDPSRFLVPEQVSGESLSGSKENSVIADEKLKESGYKLGDKVKDQMSGAVFEIIGFAKKATYSHTPVLYTSFDSFKKLQQRGASSYNAVALQNDSGEDFAQSGLVYASSKEVLENIPGYSEEQGSLLMMIAFLFVIAAFVLAAFFYVITIQKMNQLGILKAVGAKTSYLARSIVFQVIFLAFVSLVISNALTFLMALALPDSMPFNLSQLTALLCSGLFILMAVLGSILSLSRVVRVDALEAIGRVN</sequence>
<keyword evidence="9 11" id="KW-0472">Membrane</keyword>
<evidence type="ECO:0000256" key="6">
    <source>
        <dbReference type="ARBA" id="ARBA00022475"/>
    </source>
</evidence>
<dbReference type="PANTHER" id="PTHR43738:SF1">
    <property type="entry name" value="HEMIN TRANSPORT SYSTEM PERMEASE PROTEIN HRTB-RELATED"/>
    <property type="match status" value="1"/>
</dbReference>
<dbReference type="PANTHER" id="PTHR43738">
    <property type="entry name" value="ABC TRANSPORTER, MEMBRANE PROTEIN"/>
    <property type="match status" value="1"/>
</dbReference>
<keyword evidence="6" id="KW-1003">Cell membrane</keyword>
<evidence type="ECO:0000256" key="3">
    <source>
        <dbReference type="ARBA" id="ARBA00011131"/>
    </source>
</evidence>
<evidence type="ECO:0000256" key="1">
    <source>
        <dbReference type="ARBA" id="ARBA00004651"/>
    </source>
</evidence>
<dbReference type="InterPro" id="IPR025857">
    <property type="entry name" value="MacB_PCD"/>
</dbReference>